<keyword evidence="1" id="KW-0547">Nucleotide-binding</keyword>
<feature type="compositionally biased region" description="Low complexity" evidence="4">
    <location>
        <begin position="393"/>
        <end position="402"/>
    </location>
</feature>
<sequence length="566" mass="60733">MSGPGRLPTPREMVAHLDRFVRGQFKAKRDLADAFYRHYLSLAARESGGEGARPAPHHVLLLGPTGCGKTLLVRTLCALLDVPAEHTSATTLTETGYAGDDVEAPVARLWRRAGHDRRRAERGVIVLDEIDKIRIARDGHRDISGEGVQNGLLTLLDGRIVHVRDERRATDEVDAARLLFVCLGAFMDLPGMARGRGRAAPRLGFRAALGAARRPEAPGPDAWERATADDLVRYGFLPEFVGRFPTVTAVRPLDADDLHALLVETEDSPVERERAHLALHGIALEVEDAALRALADRALERGTGARGLHHGLRQALADVSWQAPDLAAEGVTRVVVTRACVLGVEAARCERHRAPGGRAPAEALRAAALGGSATAARAVPRRRRGAKAEERGAGASPARAGAGVAGGEDADGDAPAWPAWCPTGDGAGDDEVRRRLAELETGRLALTRAGAAAQAWWRRLRAERPLRTVAALALALARRGATVEEFHAAACRSGSRGIEATLRFLDYERARAAWQGREDLRRLLEADDPPGGAARDDRRPPVAALESIEADSLPPPLEDERDEPAA</sequence>
<name>A0A832I4N7_UNCEI</name>
<comment type="caution">
    <text evidence="7">The sequence shown here is derived from an EMBL/GenBank/DDBJ whole genome shotgun (WGS) entry which is preliminary data.</text>
</comment>
<dbReference type="InterPro" id="IPR003959">
    <property type="entry name" value="ATPase_AAA_core"/>
</dbReference>
<evidence type="ECO:0000256" key="3">
    <source>
        <dbReference type="ARBA" id="ARBA00023186"/>
    </source>
</evidence>
<dbReference type="SMART" id="SM01086">
    <property type="entry name" value="ClpB_D2-small"/>
    <property type="match status" value="1"/>
</dbReference>
<dbReference type="Pfam" id="PF07724">
    <property type="entry name" value="AAA_2"/>
    <property type="match status" value="1"/>
</dbReference>
<keyword evidence="2" id="KW-0067">ATP-binding</keyword>
<accession>A0A832I4N7</accession>
<dbReference type="Gene3D" id="1.10.8.60">
    <property type="match status" value="1"/>
</dbReference>
<proteinExistence type="predicted"/>
<feature type="domain" description="Clp ATPase C-terminal" evidence="6">
    <location>
        <begin position="253"/>
        <end position="341"/>
    </location>
</feature>
<evidence type="ECO:0000259" key="6">
    <source>
        <dbReference type="SMART" id="SM01086"/>
    </source>
</evidence>
<dbReference type="InterPro" id="IPR003593">
    <property type="entry name" value="AAA+_ATPase"/>
</dbReference>
<dbReference type="InterPro" id="IPR050052">
    <property type="entry name" value="ATP-dep_Clp_protease_ClpX"/>
</dbReference>
<dbReference type="EMBL" id="DSQF01000026">
    <property type="protein sequence ID" value="HGZ44368.1"/>
    <property type="molecule type" value="Genomic_DNA"/>
</dbReference>
<keyword evidence="3" id="KW-0143">Chaperone</keyword>
<evidence type="ECO:0000256" key="1">
    <source>
        <dbReference type="ARBA" id="ARBA00022741"/>
    </source>
</evidence>
<evidence type="ECO:0000256" key="2">
    <source>
        <dbReference type="ARBA" id="ARBA00022840"/>
    </source>
</evidence>
<feature type="domain" description="AAA+ ATPase" evidence="5">
    <location>
        <begin position="55"/>
        <end position="209"/>
    </location>
</feature>
<dbReference type="InterPro" id="IPR019489">
    <property type="entry name" value="Clp_ATPase_C"/>
</dbReference>
<dbReference type="AlphaFoldDB" id="A0A832I4N7"/>
<dbReference type="GO" id="GO:0005524">
    <property type="term" value="F:ATP binding"/>
    <property type="evidence" value="ECO:0007669"/>
    <property type="project" value="UniProtKB-KW"/>
</dbReference>
<feature type="region of interest" description="Disordered" evidence="4">
    <location>
        <begin position="546"/>
        <end position="566"/>
    </location>
</feature>
<dbReference type="InterPro" id="IPR027417">
    <property type="entry name" value="P-loop_NTPase"/>
</dbReference>
<dbReference type="GO" id="GO:0016887">
    <property type="term" value="F:ATP hydrolysis activity"/>
    <property type="evidence" value="ECO:0007669"/>
    <property type="project" value="InterPro"/>
</dbReference>
<dbReference type="GO" id="GO:0051603">
    <property type="term" value="P:proteolysis involved in protein catabolic process"/>
    <property type="evidence" value="ECO:0007669"/>
    <property type="project" value="TreeGrafter"/>
</dbReference>
<feature type="region of interest" description="Disordered" evidence="4">
    <location>
        <begin position="374"/>
        <end position="411"/>
    </location>
</feature>
<evidence type="ECO:0000256" key="4">
    <source>
        <dbReference type="SAM" id="MobiDB-lite"/>
    </source>
</evidence>
<reference evidence="7" key="1">
    <citation type="journal article" date="2020" name="mSystems">
        <title>Genome- and Community-Level Interaction Insights into Carbon Utilization and Element Cycling Functions of Hydrothermarchaeota in Hydrothermal Sediment.</title>
        <authorList>
            <person name="Zhou Z."/>
            <person name="Liu Y."/>
            <person name="Xu W."/>
            <person name="Pan J."/>
            <person name="Luo Z.H."/>
            <person name="Li M."/>
        </authorList>
    </citation>
    <scope>NUCLEOTIDE SEQUENCE [LARGE SCALE GENOMIC DNA]</scope>
    <source>
        <strain evidence="7">SpSt-381</strain>
    </source>
</reference>
<protein>
    <submittedName>
        <fullName evidence="7">AAA family ATPase</fullName>
    </submittedName>
</protein>
<dbReference type="Gene3D" id="3.40.50.300">
    <property type="entry name" value="P-loop containing nucleotide triphosphate hydrolases"/>
    <property type="match status" value="1"/>
</dbReference>
<gene>
    <name evidence="7" type="ORF">ENR23_13305</name>
</gene>
<dbReference type="PANTHER" id="PTHR48102:SF7">
    <property type="entry name" value="ATP-DEPENDENT CLP PROTEASE ATP-BINDING SUBUNIT CLPX-LIKE, MITOCHONDRIAL"/>
    <property type="match status" value="1"/>
</dbReference>
<dbReference type="PANTHER" id="PTHR48102">
    <property type="entry name" value="ATP-DEPENDENT CLP PROTEASE ATP-BINDING SUBUNIT CLPX-LIKE, MITOCHONDRIAL-RELATED"/>
    <property type="match status" value="1"/>
</dbReference>
<dbReference type="SMART" id="SM00382">
    <property type="entry name" value="AAA"/>
    <property type="match status" value="1"/>
</dbReference>
<organism evidence="7">
    <name type="scientific">Eiseniibacteriota bacterium</name>
    <dbReference type="NCBI Taxonomy" id="2212470"/>
    <lineage>
        <taxon>Bacteria</taxon>
        <taxon>Candidatus Eiseniibacteriota</taxon>
    </lineage>
</organism>
<evidence type="ECO:0000313" key="7">
    <source>
        <dbReference type="EMBL" id="HGZ44368.1"/>
    </source>
</evidence>
<dbReference type="Pfam" id="PF10431">
    <property type="entry name" value="ClpB_D2-small"/>
    <property type="match status" value="1"/>
</dbReference>
<feature type="compositionally biased region" description="Acidic residues" evidence="4">
    <location>
        <begin position="557"/>
        <end position="566"/>
    </location>
</feature>
<dbReference type="SUPFAM" id="SSF52540">
    <property type="entry name" value="P-loop containing nucleoside triphosphate hydrolases"/>
    <property type="match status" value="1"/>
</dbReference>
<evidence type="ECO:0000259" key="5">
    <source>
        <dbReference type="SMART" id="SM00382"/>
    </source>
</evidence>